<dbReference type="RefSeq" id="WP_248411549.1">
    <property type="nucleotide sequence ID" value="NZ_JALPQF010000001.1"/>
</dbReference>
<dbReference type="Pfam" id="PF03724">
    <property type="entry name" value="META"/>
    <property type="match status" value="1"/>
</dbReference>
<dbReference type="Gene3D" id="2.40.128.270">
    <property type="match status" value="1"/>
</dbReference>
<comment type="caution">
    <text evidence="3">The sequence shown here is derived from an EMBL/GenBank/DDBJ whole genome shotgun (WGS) entry which is preliminary data.</text>
</comment>
<dbReference type="PANTHER" id="PTHR35535">
    <property type="entry name" value="HEAT SHOCK PROTEIN HSLJ"/>
    <property type="match status" value="1"/>
</dbReference>
<evidence type="ECO:0000313" key="4">
    <source>
        <dbReference type="Proteomes" id="UP001203687"/>
    </source>
</evidence>
<dbReference type="InterPro" id="IPR038670">
    <property type="entry name" value="HslJ-like_sf"/>
</dbReference>
<sequence length="151" mass="16574">MKLILLNLFAILVLLTGCNSKNKQNNTSIDAESKVETSKVPISIENTTWKLVTLMGQDVSHKNAYIIFSKDQKVSGHGGCNNFSGTYSITANSKLSISQVANTLRACEHMDVENTFMSVLEKIDNYSLKDKTLSLNKAKMAPLAVFEAVAK</sequence>
<evidence type="ECO:0000256" key="1">
    <source>
        <dbReference type="SAM" id="SignalP"/>
    </source>
</evidence>
<feature type="chain" id="PRO_5046978565" evidence="1">
    <location>
        <begin position="21"/>
        <end position="151"/>
    </location>
</feature>
<dbReference type="PROSITE" id="PS51257">
    <property type="entry name" value="PROKAR_LIPOPROTEIN"/>
    <property type="match status" value="1"/>
</dbReference>
<gene>
    <name evidence="3" type="ORF">MUY34_00785</name>
</gene>
<name>A0ABT0H426_9FLAO</name>
<keyword evidence="4" id="KW-1185">Reference proteome</keyword>
<evidence type="ECO:0000313" key="3">
    <source>
        <dbReference type="EMBL" id="MCK8479130.1"/>
    </source>
</evidence>
<evidence type="ECO:0000259" key="2">
    <source>
        <dbReference type="Pfam" id="PF03724"/>
    </source>
</evidence>
<feature type="domain" description="DUF306" evidence="2">
    <location>
        <begin position="43"/>
        <end position="147"/>
    </location>
</feature>
<dbReference type="InterPro" id="IPR053147">
    <property type="entry name" value="Hsp_HslJ-like"/>
</dbReference>
<organism evidence="3 4">
    <name type="scientific">Psychroserpens algicola</name>
    <dbReference type="NCBI Taxonomy" id="1719034"/>
    <lineage>
        <taxon>Bacteria</taxon>
        <taxon>Pseudomonadati</taxon>
        <taxon>Bacteroidota</taxon>
        <taxon>Flavobacteriia</taxon>
        <taxon>Flavobacteriales</taxon>
        <taxon>Flavobacteriaceae</taxon>
        <taxon>Psychroserpens</taxon>
    </lineage>
</organism>
<protein>
    <submittedName>
        <fullName evidence="3">META domain-containing protein</fullName>
    </submittedName>
</protein>
<proteinExistence type="predicted"/>
<dbReference type="PANTHER" id="PTHR35535:SF1">
    <property type="entry name" value="HEAT SHOCK PROTEIN HSLJ"/>
    <property type="match status" value="1"/>
</dbReference>
<dbReference type="Proteomes" id="UP001203687">
    <property type="component" value="Unassembled WGS sequence"/>
</dbReference>
<dbReference type="EMBL" id="JALPQF010000001">
    <property type="protein sequence ID" value="MCK8479130.1"/>
    <property type="molecule type" value="Genomic_DNA"/>
</dbReference>
<feature type="signal peptide" evidence="1">
    <location>
        <begin position="1"/>
        <end position="20"/>
    </location>
</feature>
<accession>A0ABT0H426</accession>
<reference evidence="3" key="1">
    <citation type="submission" date="2022-04" db="EMBL/GenBank/DDBJ databases">
        <authorList>
            <person name="Ren T."/>
        </authorList>
    </citation>
    <scope>NUCLEOTIDE SEQUENCE</scope>
    <source>
        <strain evidence="3">F63249</strain>
    </source>
</reference>
<dbReference type="InterPro" id="IPR005184">
    <property type="entry name" value="DUF306_Meta_HslJ"/>
</dbReference>
<keyword evidence="1" id="KW-0732">Signal</keyword>